<keyword evidence="1" id="KW-0812">Transmembrane</keyword>
<keyword evidence="1" id="KW-1133">Transmembrane helix</keyword>
<proteinExistence type="predicted"/>
<dbReference type="AlphaFoldDB" id="A0A8T0IRY3"/>
<protein>
    <recommendedName>
        <fullName evidence="4">Transmembrane protein</fullName>
    </recommendedName>
</protein>
<reference evidence="2" key="1">
    <citation type="submission" date="2020-06" db="EMBL/GenBank/DDBJ databases">
        <title>WGS assembly of Ceratodon purpureus strain R40.</title>
        <authorList>
            <person name="Carey S.B."/>
            <person name="Jenkins J."/>
            <person name="Shu S."/>
            <person name="Lovell J.T."/>
            <person name="Sreedasyam A."/>
            <person name="Maumus F."/>
            <person name="Tiley G.P."/>
            <person name="Fernandez-Pozo N."/>
            <person name="Barry K."/>
            <person name="Chen C."/>
            <person name="Wang M."/>
            <person name="Lipzen A."/>
            <person name="Daum C."/>
            <person name="Saski C.A."/>
            <person name="Payton A.C."/>
            <person name="Mcbreen J.C."/>
            <person name="Conrad R.E."/>
            <person name="Kollar L.M."/>
            <person name="Olsson S."/>
            <person name="Huttunen S."/>
            <person name="Landis J.B."/>
            <person name="Wickett N.J."/>
            <person name="Johnson M.G."/>
            <person name="Rensing S.A."/>
            <person name="Grimwood J."/>
            <person name="Schmutz J."/>
            <person name="Mcdaniel S.F."/>
        </authorList>
    </citation>
    <scope>NUCLEOTIDE SEQUENCE</scope>
    <source>
        <strain evidence="2">R40</strain>
    </source>
</reference>
<keyword evidence="1" id="KW-0472">Membrane</keyword>
<evidence type="ECO:0000313" key="3">
    <source>
        <dbReference type="Proteomes" id="UP000822688"/>
    </source>
</evidence>
<feature type="transmembrane region" description="Helical" evidence="1">
    <location>
        <begin position="53"/>
        <end position="72"/>
    </location>
</feature>
<gene>
    <name evidence="2" type="ORF">KC19_2G094900</name>
</gene>
<dbReference type="Proteomes" id="UP000822688">
    <property type="component" value="Chromosome 2"/>
</dbReference>
<evidence type="ECO:0000313" key="2">
    <source>
        <dbReference type="EMBL" id="KAG0586490.1"/>
    </source>
</evidence>
<evidence type="ECO:0008006" key="4">
    <source>
        <dbReference type="Google" id="ProtNLM"/>
    </source>
</evidence>
<dbReference type="EMBL" id="CM026422">
    <property type="protein sequence ID" value="KAG0586490.1"/>
    <property type="molecule type" value="Genomic_DNA"/>
</dbReference>
<keyword evidence="3" id="KW-1185">Reference proteome</keyword>
<comment type="caution">
    <text evidence="2">The sequence shown here is derived from an EMBL/GenBank/DDBJ whole genome shotgun (WGS) entry which is preliminary data.</text>
</comment>
<accession>A0A8T0IRY3</accession>
<organism evidence="2 3">
    <name type="scientific">Ceratodon purpureus</name>
    <name type="common">Fire moss</name>
    <name type="synonym">Dicranum purpureum</name>
    <dbReference type="NCBI Taxonomy" id="3225"/>
    <lineage>
        <taxon>Eukaryota</taxon>
        <taxon>Viridiplantae</taxon>
        <taxon>Streptophyta</taxon>
        <taxon>Embryophyta</taxon>
        <taxon>Bryophyta</taxon>
        <taxon>Bryophytina</taxon>
        <taxon>Bryopsida</taxon>
        <taxon>Dicranidae</taxon>
        <taxon>Pseudoditrichales</taxon>
        <taxon>Ditrichaceae</taxon>
        <taxon>Ceratodon</taxon>
    </lineage>
</organism>
<sequence length="150" mass="16568">MKVNLEECETLLSSGVHHLSPPSLLRSKSGLDDMAGDSLYSPTRKSSKSESMSRVHCIPLLMVFVFFVLWAASSEVKSDLRMASTTKLDKPEVHLKVIDNEITLPGSRTMLSQDEVSHSKHVDPSLRNDVQGMELGHKSYIRGTARSNAS</sequence>
<name>A0A8T0IRY3_CERPU</name>
<evidence type="ECO:0000256" key="1">
    <source>
        <dbReference type="SAM" id="Phobius"/>
    </source>
</evidence>